<dbReference type="Gene3D" id="3.40.50.1820">
    <property type="entry name" value="alpha/beta hydrolase"/>
    <property type="match status" value="1"/>
</dbReference>
<dbReference type="SUPFAM" id="SSF53474">
    <property type="entry name" value="alpha/beta-Hydrolases"/>
    <property type="match status" value="1"/>
</dbReference>
<dbReference type="Proteomes" id="UP000838100">
    <property type="component" value="Unassembled WGS sequence"/>
</dbReference>
<reference evidence="1" key="1">
    <citation type="submission" date="2021-12" db="EMBL/GenBank/DDBJ databases">
        <authorList>
            <person name="Rodrigo-Torres L."/>
            <person name="Arahal R. D."/>
            <person name="Lucena T."/>
        </authorList>
    </citation>
    <scope>NUCLEOTIDE SEQUENCE</scope>
    <source>
        <strain evidence="1">CECT 8267</strain>
    </source>
</reference>
<dbReference type="PANTHER" id="PTHR37946">
    <property type="entry name" value="SLL1969 PROTEIN"/>
    <property type="match status" value="1"/>
</dbReference>
<evidence type="ECO:0008006" key="3">
    <source>
        <dbReference type="Google" id="ProtNLM"/>
    </source>
</evidence>
<gene>
    <name evidence="1" type="ORF">SIN8267_00339</name>
</gene>
<proteinExistence type="predicted"/>
<comment type="caution">
    <text evidence="1">The sequence shown here is derived from an EMBL/GenBank/DDBJ whole genome shotgun (WGS) entry which is preliminary data.</text>
</comment>
<accession>A0ABN8EHA9</accession>
<organism evidence="1 2">
    <name type="scientific">Sinobacterium norvegicum</name>
    <dbReference type="NCBI Taxonomy" id="1641715"/>
    <lineage>
        <taxon>Bacteria</taxon>
        <taxon>Pseudomonadati</taxon>
        <taxon>Pseudomonadota</taxon>
        <taxon>Gammaproteobacteria</taxon>
        <taxon>Cellvibrionales</taxon>
        <taxon>Spongiibacteraceae</taxon>
        <taxon>Sinobacterium</taxon>
    </lineage>
</organism>
<dbReference type="PANTHER" id="PTHR37946:SF1">
    <property type="entry name" value="SLL1969 PROTEIN"/>
    <property type="match status" value="1"/>
</dbReference>
<sequence length="203" mass="21847">MSTLEQALQQTGYDTVNIGYPSRDYPIEILAPLAIEPALKKCPSNSDIYFVTHSLGGILVRQYLSANTLPQLKRVVMLGPPNQGSETVDKLAGVPGFKWLNGCAGLQLGTDAASPPNTLGPANFDVGIIAGDKTINFILSGLIPGADDGKVSVSSTKLQGMNDHIQLPTTHTFMMSNKTVIKQTINYLQYGYFTPLNEQPANH</sequence>
<name>A0ABN8EHA9_9GAMM</name>
<protein>
    <recommendedName>
        <fullName evidence="3">Alpha/beta hydrolase</fullName>
    </recommendedName>
</protein>
<evidence type="ECO:0000313" key="2">
    <source>
        <dbReference type="Proteomes" id="UP000838100"/>
    </source>
</evidence>
<dbReference type="InterPro" id="IPR029058">
    <property type="entry name" value="AB_hydrolase_fold"/>
</dbReference>
<keyword evidence="2" id="KW-1185">Reference proteome</keyword>
<evidence type="ECO:0000313" key="1">
    <source>
        <dbReference type="EMBL" id="CAH0990247.1"/>
    </source>
</evidence>
<dbReference type="RefSeq" id="WP_237442933.1">
    <property type="nucleotide sequence ID" value="NZ_CAKLPX010000001.1"/>
</dbReference>
<dbReference type="EMBL" id="CAKLPX010000001">
    <property type="protein sequence ID" value="CAH0990247.1"/>
    <property type="molecule type" value="Genomic_DNA"/>
</dbReference>